<dbReference type="InterPro" id="IPR006994">
    <property type="entry name" value="TCF25/Rqc1"/>
</dbReference>
<feature type="compositionally biased region" description="Acidic residues" evidence="1">
    <location>
        <begin position="17"/>
        <end position="37"/>
    </location>
</feature>
<dbReference type="AlphaFoldDB" id="A0AAV2RQL5"/>
<dbReference type="PANTHER" id="PTHR22684">
    <property type="entry name" value="NULP1-RELATED"/>
    <property type="match status" value="1"/>
</dbReference>
<feature type="compositionally biased region" description="Acidic residues" evidence="1">
    <location>
        <begin position="61"/>
        <end position="71"/>
    </location>
</feature>
<feature type="compositionally biased region" description="Basic residues" evidence="1">
    <location>
        <begin position="78"/>
        <end position="89"/>
    </location>
</feature>
<evidence type="ECO:0000313" key="3">
    <source>
        <dbReference type="Proteomes" id="UP001497623"/>
    </source>
</evidence>
<comment type="caution">
    <text evidence="2">The sequence shown here is derived from an EMBL/GenBank/DDBJ whole genome shotgun (WGS) entry which is preliminary data.</text>
</comment>
<reference evidence="2 3" key="1">
    <citation type="submission" date="2024-05" db="EMBL/GenBank/DDBJ databases">
        <authorList>
            <person name="Wallberg A."/>
        </authorList>
    </citation>
    <scope>NUCLEOTIDE SEQUENCE [LARGE SCALE GENOMIC DNA]</scope>
</reference>
<dbReference type="Pfam" id="PF04910">
    <property type="entry name" value="Tcf25"/>
    <property type="match status" value="1"/>
</dbReference>
<feature type="non-terminal residue" evidence="2">
    <location>
        <position position="517"/>
    </location>
</feature>
<evidence type="ECO:0000313" key="2">
    <source>
        <dbReference type="EMBL" id="CAL4138361.1"/>
    </source>
</evidence>
<name>A0AAV2RQL5_MEGNR</name>
<organism evidence="2 3">
    <name type="scientific">Meganyctiphanes norvegica</name>
    <name type="common">Northern krill</name>
    <name type="synonym">Thysanopoda norvegica</name>
    <dbReference type="NCBI Taxonomy" id="48144"/>
    <lineage>
        <taxon>Eukaryota</taxon>
        <taxon>Metazoa</taxon>
        <taxon>Ecdysozoa</taxon>
        <taxon>Arthropoda</taxon>
        <taxon>Crustacea</taxon>
        <taxon>Multicrustacea</taxon>
        <taxon>Malacostraca</taxon>
        <taxon>Eumalacostraca</taxon>
        <taxon>Eucarida</taxon>
        <taxon>Euphausiacea</taxon>
        <taxon>Euphausiidae</taxon>
        <taxon>Meganyctiphanes</taxon>
    </lineage>
</organism>
<sequence length="517" mass="58876">MSLRALRKLRGDRGELDLPETGEQVDDEDDDEEEDDSPSPKVKGSNRFDLLVGGSQSESEVKEDDDMVDAGDSEKQGHKCRAKDRRPSDRRKRVNLLLHGLSQFFTLLWMLGENDADDIDSIVREVNEISGEKITQEDKEKNIADRIVRTLLSVEHKHMNPQNEMKRIFGSRVVQAENNSRYRRRKSGQLLWIRRGKPLWKSCPRQLRGVELSDIESSSIHEGFGYMMVVLMYQRLKSAFLSALPRLAQNKITALLNQEPFHVDTLLQVSDIFRLGDDSAMAAQLLERALYVLETAAHPLFNMTTGTCRLNYKQQENRSFFIALFRHILNVGRQGCYRTALELCKLLLSLSPDEDPLAVALMIDFYALKAQQYAWLVQFYHHYESSKNLSMLPNFAFSIPLALFHLSIGSDSATPRDKREENKAAVMMKDLGSPAELRSQADAMLQEALIMFPGLLMPLLDKCSVQPDPLVATDTYLGPPAQNQQSKGLSQIVNLYVGRCFHTWKEADVMSWLEDHV</sequence>
<evidence type="ECO:0008006" key="4">
    <source>
        <dbReference type="Google" id="ProtNLM"/>
    </source>
</evidence>
<keyword evidence="3" id="KW-1185">Reference proteome</keyword>
<feature type="region of interest" description="Disordered" evidence="1">
    <location>
        <begin position="1"/>
        <end position="89"/>
    </location>
</feature>
<gene>
    <name evidence="2" type="ORF">MNOR_LOCUS28205</name>
</gene>
<dbReference type="GO" id="GO:1990112">
    <property type="term" value="C:RQC complex"/>
    <property type="evidence" value="ECO:0007669"/>
    <property type="project" value="TreeGrafter"/>
</dbReference>
<dbReference type="Proteomes" id="UP001497623">
    <property type="component" value="Unassembled WGS sequence"/>
</dbReference>
<proteinExistence type="predicted"/>
<dbReference type="PANTHER" id="PTHR22684:SF0">
    <property type="entry name" value="RIBOSOME QUALITY CONTROL COMPLEX SUBUNIT TCF25"/>
    <property type="match status" value="1"/>
</dbReference>
<accession>A0AAV2RQL5</accession>
<protein>
    <recommendedName>
        <fullName evidence="4">Transcription factor 25</fullName>
    </recommendedName>
</protein>
<dbReference type="EMBL" id="CAXKWB010030754">
    <property type="protein sequence ID" value="CAL4138361.1"/>
    <property type="molecule type" value="Genomic_DNA"/>
</dbReference>
<evidence type="ECO:0000256" key="1">
    <source>
        <dbReference type="SAM" id="MobiDB-lite"/>
    </source>
</evidence>